<dbReference type="PANTHER" id="PTHR33112:SF11">
    <property type="entry name" value="HETEROKARYON INCOMPATIBILITY DOMAIN-CONTAINING PROTEIN"/>
    <property type="match status" value="1"/>
</dbReference>
<evidence type="ECO:0000313" key="1">
    <source>
        <dbReference type="EMBL" id="KAF4333103.1"/>
    </source>
</evidence>
<dbReference type="OrthoDB" id="5362512at2759"/>
<dbReference type="AlphaFoldDB" id="A0A9P5DSS2"/>
<sequence>MDPSDYIGRVGWYRYREADGNSAPHLLWFRIVEVYTASALTIPSDKLIVCSGIAKRMAEIVQDDYVAGMWCRYLEGELLWLVQGNHQAGRWTRPKEYRAPSWSWASIDGPITPGEPRIQDSLIMVEDYHLDYWTSDKAAAIRGGWLRIRGVLKKTTLERKSPTPGGGYHWDMMLDNERVNVLEETSPGNTEPRVMLDILQEDFKEENTKGLLFSMCARSKTGEGRGMYILLFKMIEGETGTFRRISIAYAWSEKVKERILASSAREPKLPWLEYRDGLHSICII</sequence>
<dbReference type="Proteomes" id="UP000730481">
    <property type="component" value="Unassembled WGS sequence"/>
</dbReference>
<proteinExistence type="predicted"/>
<name>A0A9P5DSS2_9HYPO</name>
<keyword evidence="2" id="KW-1185">Reference proteome</keyword>
<gene>
    <name evidence="1" type="ORF">FBEOM_13085</name>
</gene>
<reference evidence="1" key="2">
    <citation type="submission" date="2020-02" db="EMBL/GenBank/DDBJ databases">
        <title>Identification and distribution of gene clusters putatively required for synthesis of sphingolipid metabolism inhibitors in phylogenetically diverse species of the filamentous fungus Fusarium.</title>
        <authorList>
            <person name="Kim H.-S."/>
            <person name="Busman M."/>
            <person name="Brown D.W."/>
            <person name="Divon H."/>
            <person name="Uhlig S."/>
            <person name="Proctor R.H."/>
        </authorList>
    </citation>
    <scope>NUCLEOTIDE SEQUENCE</scope>
    <source>
        <strain evidence="1">NRRL 25174</strain>
    </source>
</reference>
<evidence type="ECO:0000313" key="2">
    <source>
        <dbReference type="Proteomes" id="UP000730481"/>
    </source>
</evidence>
<comment type="caution">
    <text evidence="1">The sequence shown here is derived from an EMBL/GenBank/DDBJ whole genome shotgun (WGS) entry which is preliminary data.</text>
</comment>
<reference evidence="1" key="1">
    <citation type="journal article" date="2017" name="Mycologia">
        <title>Fusarium algeriense, sp. nov., a novel toxigenic crown rot pathogen of durum wheat from Algeria is nested in the Fusarium burgessii species complex.</title>
        <authorList>
            <person name="Laraba I."/>
            <person name="Keddad A."/>
            <person name="Boureghda H."/>
            <person name="Abdallah N."/>
            <person name="Vaughan M.M."/>
            <person name="Proctor R.H."/>
            <person name="Busman M."/>
            <person name="O'Donnell K."/>
        </authorList>
    </citation>
    <scope>NUCLEOTIDE SEQUENCE</scope>
    <source>
        <strain evidence="1">NRRL 25174</strain>
    </source>
</reference>
<dbReference type="PANTHER" id="PTHR33112">
    <property type="entry name" value="DOMAIN PROTEIN, PUTATIVE-RELATED"/>
    <property type="match status" value="1"/>
</dbReference>
<protein>
    <submittedName>
        <fullName evidence="1">Heterokaryon incompatibility</fullName>
    </submittedName>
</protein>
<organism evidence="1 2">
    <name type="scientific">Fusarium beomiforme</name>
    <dbReference type="NCBI Taxonomy" id="44412"/>
    <lineage>
        <taxon>Eukaryota</taxon>
        <taxon>Fungi</taxon>
        <taxon>Dikarya</taxon>
        <taxon>Ascomycota</taxon>
        <taxon>Pezizomycotina</taxon>
        <taxon>Sordariomycetes</taxon>
        <taxon>Hypocreomycetidae</taxon>
        <taxon>Hypocreales</taxon>
        <taxon>Nectriaceae</taxon>
        <taxon>Fusarium</taxon>
        <taxon>Fusarium burgessii species complex</taxon>
    </lineage>
</organism>
<accession>A0A9P5DSS2</accession>
<dbReference type="EMBL" id="PVQB02000901">
    <property type="protein sequence ID" value="KAF4333103.1"/>
    <property type="molecule type" value="Genomic_DNA"/>
</dbReference>